<keyword evidence="1" id="KW-0812">Transmembrane</keyword>
<comment type="caution">
    <text evidence="2">The sequence shown here is derived from an EMBL/GenBank/DDBJ whole genome shotgun (WGS) entry which is preliminary data.</text>
</comment>
<reference evidence="2 3" key="1">
    <citation type="submission" date="2021-02" db="EMBL/GenBank/DDBJ databases">
        <title>A novel species of genus Amphritea isolated from a fishpond in China.</title>
        <authorList>
            <person name="Lu H."/>
        </authorList>
    </citation>
    <scope>NUCLEOTIDE SEQUENCE [LARGE SCALE GENOMIC DNA]</scope>
    <source>
        <strain evidence="2 3">RP18W</strain>
    </source>
</reference>
<organism evidence="2 3">
    <name type="scientific">Amphritea pacifica</name>
    <dbReference type="NCBI Taxonomy" id="2811233"/>
    <lineage>
        <taxon>Bacteria</taxon>
        <taxon>Pseudomonadati</taxon>
        <taxon>Pseudomonadota</taxon>
        <taxon>Gammaproteobacteria</taxon>
        <taxon>Oceanospirillales</taxon>
        <taxon>Oceanospirillaceae</taxon>
        <taxon>Amphritea</taxon>
    </lineage>
</organism>
<accession>A0ABS2W4P2</accession>
<evidence type="ECO:0000313" key="3">
    <source>
        <dbReference type="Proteomes" id="UP000760472"/>
    </source>
</evidence>
<dbReference type="Gene3D" id="2.40.128.90">
    <property type="entry name" value="OMPT-like"/>
    <property type="match status" value="1"/>
</dbReference>
<name>A0ABS2W4P2_9GAMM</name>
<keyword evidence="3" id="KW-1185">Reference proteome</keyword>
<dbReference type="GO" id="GO:0006508">
    <property type="term" value="P:proteolysis"/>
    <property type="evidence" value="ECO:0007669"/>
    <property type="project" value="UniProtKB-KW"/>
</dbReference>
<evidence type="ECO:0000256" key="1">
    <source>
        <dbReference type="SAM" id="Phobius"/>
    </source>
</evidence>
<protein>
    <submittedName>
        <fullName evidence="2">Omptin family outer membrane protease</fullName>
    </submittedName>
</protein>
<dbReference type="SUPFAM" id="SSF69917">
    <property type="entry name" value="OMPT-like"/>
    <property type="match status" value="1"/>
</dbReference>
<keyword evidence="2" id="KW-0378">Hydrolase</keyword>
<dbReference type="RefSeq" id="WP_205213040.1">
    <property type="nucleotide sequence ID" value="NZ_JAFFZP010000005.1"/>
</dbReference>
<proteinExistence type="predicted"/>
<dbReference type="PRINTS" id="PR00482">
    <property type="entry name" value="OMPTIN"/>
</dbReference>
<dbReference type="EMBL" id="JAFFZP010000005">
    <property type="protein sequence ID" value="MBN0986686.1"/>
    <property type="molecule type" value="Genomic_DNA"/>
</dbReference>
<keyword evidence="1" id="KW-1133">Transmembrane helix</keyword>
<dbReference type="GO" id="GO:0008233">
    <property type="term" value="F:peptidase activity"/>
    <property type="evidence" value="ECO:0007669"/>
    <property type="project" value="UniProtKB-KW"/>
</dbReference>
<keyword evidence="1" id="KW-0472">Membrane</keyword>
<sequence length="355" mass="39940">MQNARLDPVPSHNRCLVGNLEGQKKHIQMLSKKMKSKLIILATLTVCSFIFPSIGWTMNVGMGADMATFENSMIAVRLRGSIEKISGQSDEYVYDTTGAKISELNWDLENIVMIGGGISVGWNDYLQLNLGGWTAVSENSGSMVDRDWYPEISSDWSDYSKGSNRLDHGYIIDMNLSYNFSFTENVSVSPMLGFRFNNWKWHDRGGEYIYSINGGWRNVSGTFPDEIGIVYEQWLYAPYLGVAVGAGYEKFFVNTYLKGSLWAWSEDEDQHLLRDLEFKDKVNKQRFIGAGIECGYNVTERMSVRLALDYQKFKTGKGSALVIDKTTGDKYHSNGDVSGIAHDSTAVSLSVEYSY</sequence>
<dbReference type="Proteomes" id="UP000760472">
    <property type="component" value="Unassembled WGS sequence"/>
</dbReference>
<dbReference type="InterPro" id="IPR000036">
    <property type="entry name" value="Peptidase_A26_omptin"/>
</dbReference>
<dbReference type="Pfam" id="PF01278">
    <property type="entry name" value="Omptin"/>
    <property type="match status" value="1"/>
</dbReference>
<dbReference type="PIRSF" id="PIRSF001522">
    <property type="entry name" value="Peptidase_A26"/>
    <property type="match status" value="1"/>
</dbReference>
<gene>
    <name evidence="2" type="ORF">JW498_04885</name>
</gene>
<evidence type="ECO:0000313" key="2">
    <source>
        <dbReference type="EMBL" id="MBN0986686.1"/>
    </source>
</evidence>
<dbReference type="InterPro" id="IPR020080">
    <property type="entry name" value="OM_adhesin/peptidase_omptin"/>
</dbReference>
<dbReference type="InterPro" id="IPR053724">
    <property type="entry name" value="OMP_A26_sf"/>
</dbReference>
<keyword evidence="2" id="KW-0645">Protease</keyword>
<feature type="transmembrane region" description="Helical" evidence="1">
    <location>
        <begin position="38"/>
        <end position="58"/>
    </location>
</feature>